<dbReference type="PANTHER" id="PTHR30606:SF10">
    <property type="entry name" value="PHOSPHATIDYLINOSITOL MANNOSIDE ACYLTRANSFERASE"/>
    <property type="match status" value="1"/>
</dbReference>
<name>A0A937X8H6_UNCEI</name>
<keyword evidence="2" id="KW-1003">Cell membrane</keyword>
<evidence type="ECO:0000256" key="1">
    <source>
        <dbReference type="ARBA" id="ARBA00004533"/>
    </source>
</evidence>
<accession>A0A937X8H6</accession>
<comment type="subcellular location">
    <subcellularLocation>
        <location evidence="1">Cell inner membrane</location>
    </subcellularLocation>
</comment>
<evidence type="ECO:0000256" key="3">
    <source>
        <dbReference type="ARBA" id="ARBA00022519"/>
    </source>
</evidence>
<dbReference type="EMBL" id="VGIY01000013">
    <property type="protein sequence ID" value="MBM3316444.1"/>
    <property type="molecule type" value="Genomic_DNA"/>
</dbReference>
<dbReference type="AlphaFoldDB" id="A0A937X8H6"/>
<dbReference type="InterPro" id="IPR004960">
    <property type="entry name" value="LipA_acyltrans"/>
</dbReference>
<gene>
    <name evidence="7" type="ORF">FJY75_01190</name>
</gene>
<sequence length="312" mass="34837">MARRSTASGRPRLKHRVEYALLRAALALLSLLPLGAALWCGRRLADFAFDILRLRRAVTLANLERAFGGSLRAGERRALARSAYRQVGMSFCEVLRFPGERPESLLARASVGPDEILERARGHQGGLIYLTAHTGNWELFGTVMGLLDRPLATIVAAQRNPLVDRWIKRWRARMRGMVMIERGSALRGILRALGGGGRVGIAGEQDAGPQGLFLPFLGRPASTAIGPARFAYRSGAMIVIGFDRRLAGGRHAIELHPPLFADRSRPEEEETLRILSHYTRLLEDFVRRHPDQWFWMHRRWKTRPPGEGACAG</sequence>
<dbReference type="PIRSF" id="PIRSF026649">
    <property type="entry name" value="MsbB"/>
    <property type="match status" value="1"/>
</dbReference>
<organism evidence="7 8">
    <name type="scientific">Eiseniibacteriota bacterium</name>
    <dbReference type="NCBI Taxonomy" id="2212470"/>
    <lineage>
        <taxon>Bacteria</taxon>
        <taxon>Candidatus Eiseniibacteriota</taxon>
    </lineage>
</organism>
<dbReference type="GO" id="GO:0005886">
    <property type="term" value="C:plasma membrane"/>
    <property type="evidence" value="ECO:0007669"/>
    <property type="project" value="UniProtKB-SubCell"/>
</dbReference>
<evidence type="ECO:0000256" key="5">
    <source>
        <dbReference type="ARBA" id="ARBA00023136"/>
    </source>
</evidence>
<keyword evidence="4" id="KW-0808">Transferase</keyword>
<evidence type="ECO:0000313" key="7">
    <source>
        <dbReference type="EMBL" id="MBM3316444.1"/>
    </source>
</evidence>
<dbReference type="GO" id="GO:0016746">
    <property type="term" value="F:acyltransferase activity"/>
    <property type="evidence" value="ECO:0007669"/>
    <property type="project" value="UniProtKB-KW"/>
</dbReference>
<protein>
    <recommendedName>
        <fullName evidence="9">Lysophospholipid acyltransferase family protein</fullName>
    </recommendedName>
</protein>
<keyword evidence="6" id="KW-0012">Acyltransferase</keyword>
<dbReference type="PANTHER" id="PTHR30606">
    <property type="entry name" value="LIPID A BIOSYNTHESIS LAUROYL ACYLTRANSFERASE"/>
    <property type="match status" value="1"/>
</dbReference>
<dbReference type="Proteomes" id="UP000748308">
    <property type="component" value="Unassembled WGS sequence"/>
</dbReference>
<evidence type="ECO:0000256" key="6">
    <source>
        <dbReference type="ARBA" id="ARBA00023315"/>
    </source>
</evidence>
<dbReference type="GO" id="GO:0009247">
    <property type="term" value="P:glycolipid biosynthetic process"/>
    <property type="evidence" value="ECO:0007669"/>
    <property type="project" value="UniProtKB-ARBA"/>
</dbReference>
<comment type="caution">
    <text evidence="7">The sequence shown here is derived from an EMBL/GenBank/DDBJ whole genome shotgun (WGS) entry which is preliminary data.</text>
</comment>
<dbReference type="CDD" id="cd07984">
    <property type="entry name" value="LPLAT_LABLAT-like"/>
    <property type="match status" value="1"/>
</dbReference>
<evidence type="ECO:0000256" key="4">
    <source>
        <dbReference type="ARBA" id="ARBA00022679"/>
    </source>
</evidence>
<evidence type="ECO:0008006" key="9">
    <source>
        <dbReference type="Google" id="ProtNLM"/>
    </source>
</evidence>
<reference evidence="7" key="1">
    <citation type="submission" date="2019-03" db="EMBL/GenBank/DDBJ databases">
        <title>Lake Tanganyika Metagenome-Assembled Genomes (MAGs).</title>
        <authorList>
            <person name="Tran P."/>
        </authorList>
    </citation>
    <scope>NUCLEOTIDE SEQUENCE</scope>
    <source>
        <strain evidence="7">M_DeepCast_400m_m2_100</strain>
    </source>
</reference>
<dbReference type="Pfam" id="PF03279">
    <property type="entry name" value="Lip_A_acyltrans"/>
    <property type="match status" value="1"/>
</dbReference>
<evidence type="ECO:0000313" key="8">
    <source>
        <dbReference type="Proteomes" id="UP000748308"/>
    </source>
</evidence>
<keyword evidence="5" id="KW-0472">Membrane</keyword>
<evidence type="ECO:0000256" key="2">
    <source>
        <dbReference type="ARBA" id="ARBA00022475"/>
    </source>
</evidence>
<proteinExistence type="predicted"/>
<keyword evidence="3" id="KW-0997">Cell inner membrane</keyword>